<comment type="caution">
    <text evidence="1">The sequence shown here is derived from an EMBL/GenBank/DDBJ whole genome shotgun (WGS) entry which is preliminary data.</text>
</comment>
<evidence type="ECO:0000313" key="2">
    <source>
        <dbReference type="Proteomes" id="UP000594638"/>
    </source>
</evidence>
<gene>
    <name evidence="1" type="ORF">OLEA9_A076416</name>
</gene>
<accession>A0A8S0TJ52</accession>
<keyword evidence="2" id="KW-1185">Reference proteome</keyword>
<protein>
    <submittedName>
        <fullName evidence="1">Uncharacterized protein</fullName>
    </submittedName>
</protein>
<dbReference type="EMBL" id="CACTIH010007251">
    <property type="protein sequence ID" value="CAA3005828.1"/>
    <property type="molecule type" value="Genomic_DNA"/>
</dbReference>
<dbReference type="Gramene" id="OE9A076416T1">
    <property type="protein sequence ID" value="OE9A076416C1"/>
    <property type="gene ID" value="OE9A076416"/>
</dbReference>
<name>A0A8S0TJ52_OLEEU</name>
<reference evidence="1 2" key="1">
    <citation type="submission" date="2019-12" db="EMBL/GenBank/DDBJ databases">
        <authorList>
            <person name="Alioto T."/>
            <person name="Alioto T."/>
            <person name="Gomez Garrido J."/>
        </authorList>
    </citation>
    <scope>NUCLEOTIDE SEQUENCE [LARGE SCALE GENOMIC DNA]</scope>
</reference>
<sequence>MGVLPNISAKLINTLHFNHHHKLQNRPDNELNELTIFYPDNEQRPKLSRTKGTVKVRCLRVYDGEAVENRGNYAVKKRWTGLGKNRLIFMKQFVGAHNETILSSFPSQYTMVERWKIWRIWVGRALSRSHGHIWGKIN</sequence>
<organism evidence="1 2">
    <name type="scientific">Olea europaea subsp. europaea</name>
    <dbReference type="NCBI Taxonomy" id="158383"/>
    <lineage>
        <taxon>Eukaryota</taxon>
        <taxon>Viridiplantae</taxon>
        <taxon>Streptophyta</taxon>
        <taxon>Embryophyta</taxon>
        <taxon>Tracheophyta</taxon>
        <taxon>Spermatophyta</taxon>
        <taxon>Magnoliopsida</taxon>
        <taxon>eudicotyledons</taxon>
        <taxon>Gunneridae</taxon>
        <taxon>Pentapetalae</taxon>
        <taxon>asterids</taxon>
        <taxon>lamiids</taxon>
        <taxon>Lamiales</taxon>
        <taxon>Oleaceae</taxon>
        <taxon>Oleeae</taxon>
        <taxon>Olea</taxon>
    </lineage>
</organism>
<evidence type="ECO:0000313" key="1">
    <source>
        <dbReference type="EMBL" id="CAA3005828.1"/>
    </source>
</evidence>
<dbReference type="AlphaFoldDB" id="A0A8S0TJ52"/>
<proteinExistence type="predicted"/>
<dbReference type="Proteomes" id="UP000594638">
    <property type="component" value="Unassembled WGS sequence"/>
</dbReference>